<feature type="transmembrane region" description="Helical" evidence="8">
    <location>
        <begin position="110"/>
        <end position="140"/>
    </location>
</feature>
<evidence type="ECO:0000256" key="7">
    <source>
        <dbReference type="ARBA" id="ARBA00024033"/>
    </source>
</evidence>
<dbReference type="STRING" id="1120955.SAMN03080610_01758"/>
<keyword evidence="3" id="KW-0808">Transferase</keyword>
<dbReference type="InterPro" id="IPR018584">
    <property type="entry name" value="GT87"/>
</dbReference>
<evidence type="ECO:0000256" key="3">
    <source>
        <dbReference type="ARBA" id="ARBA00022679"/>
    </source>
</evidence>
<feature type="transmembrane region" description="Helical" evidence="8">
    <location>
        <begin position="219"/>
        <end position="241"/>
    </location>
</feature>
<feature type="transmembrane region" description="Helical" evidence="8">
    <location>
        <begin position="279"/>
        <end position="307"/>
    </location>
</feature>
<evidence type="ECO:0000256" key="1">
    <source>
        <dbReference type="ARBA" id="ARBA00004651"/>
    </source>
</evidence>
<feature type="transmembrane region" description="Helical" evidence="8">
    <location>
        <begin position="319"/>
        <end position="347"/>
    </location>
</feature>
<keyword evidence="10" id="KW-1185">Reference proteome</keyword>
<comment type="similarity">
    <text evidence="7">Belongs to the glycosyltransferase 87 family.</text>
</comment>
<keyword evidence="6 8" id="KW-0472">Membrane</keyword>
<reference evidence="9 10" key="1">
    <citation type="submission" date="2016-10" db="EMBL/GenBank/DDBJ databases">
        <authorList>
            <person name="de Groot N.N."/>
        </authorList>
    </citation>
    <scope>NUCLEOTIDE SEQUENCE [LARGE SCALE GENOMIC DNA]</scope>
    <source>
        <strain evidence="9 10">DSM 2698</strain>
    </source>
</reference>
<evidence type="ECO:0000256" key="4">
    <source>
        <dbReference type="ARBA" id="ARBA00022692"/>
    </source>
</evidence>
<evidence type="ECO:0000256" key="8">
    <source>
        <dbReference type="SAM" id="Phobius"/>
    </source>
</evidence>
<evidence type="ECO:0000313" key="9">
    <source>
        <dbReference type="EMBL" id="SCZ34741.1"/>
    </source>
</evidence>
<dbReference type="OrthoDB" id="7679563at2"/>
<gene>
    <name evidence="9" type="ORF">SAMN03080610_01758</name>
</gene>
<dbReference type="RefSeq" id="WP_092811680.1">
    <property type="nucleotide sequence ID" value="NZ_FMVW01000003.1"/>
</dbReference>
<evidence type="ECO:0000256" key="2">
    <source>
        <dbReference type="ARBA" id="ARBA00022475"/>
    </source>
</evidence>
<evidence type="ECO:0000256" key="5">
    <source>
        <dbReference type="ARBA" id="ARBA00022989"/>
    </source>
</evidence>
<organism evidence="9 10">
    <name type="scientific">Afifella marina DSM 2698</name>
    <dbReference type="NCBI Taxonomy" id="1120955"/>
    <lineage>
        <taxon>Bacteria</taxon>
        <taxon>Pseudomonadati</taxon>
        <taxon>Pseudomonadota</taxon>
        <taxon>Alphaproteobacteria</taxon>
        <taxon>Hyphomicrobiales</taxon>
        <taxon>Afifellaceae</taxon>
        <taxon>Afifella</taxon>
    </lineage>
</organism>
<evidence type="ECO:0008006" key="11">
    <source>
        <dbReference type="Google" id="ProtNLM"/>
    </source>
</evidence>
<evidence type="ECO:0000313" key="10">
    <source>
        <dbReference type="Proteomes" id="UP000199347"/>
    </source>
</evidence>
<proteinExistence type="inferred from homology"/>
<keyword evidence="2" id="KW-1003">Cell membrane</keyword>
<dbReference type="Pfam" id="PF09594">
    <property type="entry name" value="GT87"/>
    <property type="match status" value="1"/>
</dbReference>
<dbReference type="GO" id="GO:0005886">
    <property type="term" value="C:plasma membrane"/>
    <property type="evidence" value="ECO:0007669"/>
    <property type="project" value="UniProtKB-SubCell"/>
</dbReference>
<feature type="transmembrane region" description="Helical" evidence="8">
    <location>
        <begin position="189"/>
        <end position="212"/>
    </location>
</feature>
<dbReference type="Proteomes" id="UP000199347">
    <property type="component" value="Unassembled WGS sequence"/>
</dbReference>
<evidence type="ECO:0000256" key="6">
    <source>
        <dbReference type="ARBA" id="ARBA00023136"/>
    </source>
</evidence>
<sequence>MKAATPAEPRRAWASGFTLLNDRRFWLAFAFLVTLLGFPRGMLTGWITRTGEVYSTTHPGGGDFIVFWIASRMLLEGHLSGLFDPSQFSRYIIDLYGSDFGVRWLYPPHFLFLLAPLGLFPYLVAYGLFMGGSLAAFLFVAARVWGDRSVALWLLIAPVTALGILIGQTCFIVGALFVAAIYLWDERPILAGILLGLLTVKPQFGVLIPLVLLLERRFLVIAVASVTATALIGASILAFGIEPWRAFLFGLQDPTGAILLSERDAFLSVQMTVYGAARYFGLSFAAAAGLQGMSALFAVGSLVYVTLSSARRDTKAAMLVTATYLTLPYVLYYDLAAPTFVALWLYFGHGRRARPGIAVSALLVGVASISFINGAATTLWHVNVAPVAFLALAVFLIWSVGRETSPGFDRFENARP</sequence>
<protein>
    <recommendedName>
        <fullName evidence="11">DUF2029 domain-containing protein</fullName>
    </recommendedName>
</protein>
<keyword evidence="5 8" id="KW-1133">Transmembrane helix</keyword>
<dbReference type="AlphaFoldDB" id="A0A1G5ND97"/>
<feature type="transmembrane region" description="Helical" evidence="8">
    <location>
        <begin position="353"/>
        <end position="372"/>
    </location>
</feature>
<feature type="transmembrane region" description="Helical" evidence="8">
    <location>
        <begin position="379"/>
        <end position="401"/>
    </location>
</feature>
<keyword evidence="4 8" id="KW-0812">Transmembrane</keyword>
<accession>A0A1G5ND97</accession>
<feature type="transmembrane region" description="Helical" evidence="8">
    <location>
        <begin position="152"/>
        <end position="183"/>
    </location>
</feature>
<feature type="transmembrane region" description="Helical" evidence="8">
    <location>
        <begin position="25"/>
        <end position="47"/>
    </location>
</feature>
<name>A0A1G5ND97_AFIMA</name>
<dbReference type="EMBL" id="FMVW01000003">
    <property type="protein sequence ID" value="SCZ34741.1"/>
    <property type="molecule type" value="Genomic_DNA"/>
</dbReference>
<comment type="subcellular location">
    <subcellularLocation>
        <location evidence="1">Cell membrane</location>
        <topology evidence="1">Multi-pass membrane protein</topology>
    </subcellularLocation>
</comment>
<dbReference type="GO" id="GO:0016758">
    <property type="term" value="F:hexosyltransferase activity"/>
    <property type="evidence" value="ECO:0007669"/>
    <property type="project" value="InterPro"/>
</dbReference>